<dbReference type="EMBL" id="GBRH01200734">
    <property type="protein sequence ID" value="JAD97161.1"/>
    <property type="molecule type" value="Transcribed_RNA"/>
</dbReference>
<proteinExistence type="predicted"/>
<reference evidence="1" key="1">
    <citation type="submission" date="2014-09" db="EMBL/GenBank/DDBJ databases">
        <authorList>
            <person name="Magalhaes I.L.F."/>
            <person name="Oliveira U."/>
            <person name="Santos F.R."/>
            <person name="Vidigal T.H.D.A."/>
            <person name="Brescovit A.D."/>
            <person name="Santos A.J."/>
        </authorList>
    </citation>
    <scope>NUCLEOTIDE SEQUENCE</scope>
    <source>
        <tissue evidence="1">Shoot tissue taken approximately 20 cm above the soil surface</tissue>
    </source>
</reference>
<reference evidence="1" key="2">
    <citation type="journal article" date="2015" name="Data Brief">
        <title>Shoot transcriptome of the giant reed, Arundo donax.</title>
        <authorList>
            <person name="Barrero R.A."/>
            <person name="Guerrero F.D."/>
            <person name="Moolhuijzen P."/>
            <person name="Goolsby J.A."/>
            <person name="Tidwell J."/>
            <person name="Bellgard S.E."/>
            <person name="Bellgard M.I."/>
        </authorList>
    </citation>
    <scope>NUCLEOTIDE SEQUENCE</scope>
    <source>
        <tissue evidence="1">Shoot tissue taken approximately 20 cm above the soil surface</tissue>
    </source>
</reference>
<name>A0A0A9EAU3_ARUDO</name>
<accession>A0A0A9EAU3</accession>
<protein>
    <submittedName>
        <fullName evidence="1">Uncharacterized protein</fullName>
    </submittedName>
</protein>
<organism evidence="1">
    <name type="scientific">Arundo donax</name>
    <name type="common">Giant reed</name>
    <name type="synonym">Donax arundinaceus</name>
    <dbReference type="NCBI Taxonomy" id="35708"/>
    <lineage>
        <taxon>Eukaryota</taxon>
        <taxon>Viridiplantae</taxon>
        <taxon>Streptophyta</taxon>
        <taxon>Embryophyta</taxon>
        <taxon>Tracheophyta</taxon>
        <taxon>Spermatophyta</taxon>
        <taxon>Magnoliopsida</taxon>
        <taxon>Liliopsida</taxon>
        <taxon>Poales</taxon>
        <taxon>Poaceae</taxon>
        <taxon>PACMAD clade</taxon>
        <taxon>Arundinoideae</taxon>
        <taxon>Arundineae</taxon>
        <taxon>Arundo</taxon>
    </lineage>
</organism>
<evidence type="ECO:0000313" key="1">
    <source>
        <dbReference type="EMBL" id="JAD97161.1"/>
    </source>
</evidence>
<dbReference type="AlphaFoldDB" id="A0A0A9EAU3"/>
<sequence>MCLQYKARRGNNQLTVGCSPNLFTWPNIQIMYMIAYV</sequence>